<dbReference type="Gene3D" id="2.10.25.10">
    <property type="entry name" value="Laminin"/>
    <property type="match status" value="2"/>
</dbReference>
<feature type="domain" description="EGF-like" evidence="12">
    <location>
        <begin position="63"/>
        <end position="98"/>
    </location>
</feature>
<dbReference type="PROSITE" id="PS50026">
    <property type="entry name" value="EGF_3"/>
    <property type="match status" value="2"/>
</dbReference>
<dbReference type="PROSITE" id="PS00010">
    <property type="entry name" value="ASX_HYDROXYL"/>
    <property type="match status" value="2"/>
</dbReference>
<evidence type="ECO:0000256" key="11">
    <source>
        <dbReference type="PROSITE-ProRule" id="PRU00076"/>
    </source>
</evidence>
<proteinExistence type="predicted"/>
<evidence type="ECO:0000256" key="8">
    <source>
        <dbReference type="ARBA" id="ARBA00022989"/>
    </source>
</evidence>
<dbReference type="AlphaFoldDB" id="A0A7J7XGZ6"/>
<dbReference type="SUPFAM" id="SSF57184">
    <property type="entry name" value="Growth factor receptor domain"/>
    <property type="match status" value="1"/>
</dbReference>
<dbReference type="Pfam" id="PF14670">
    <property type="entry name" value="FXa_inhibition"/>
    <property type="match status" value="1"/>
</dbReference>
<dbReference type="InterPro" id="IPR000742">
    <property type="entry name" value="EGF"/>
</dbReference>
<dbReference type="GO" id="GO:0042562">
    <property type="term" value="F:hormone binding"/>
    <property type="evidence" value="ECO:0007669"/>
    <property type="project" value="TreeGrafter"/>
</dbReference>
<dbReference type="PANTHER" id="PTHR22722:SF15">
    <property type="entry name" value="LOW-DENSITY LIPOPROTEIN RECEPTOR-RELATED"/>
    <property type="match status" value="1"/>
</dbReference>
<comment type="caution">
    <text evidence="11">Lacks conserved residue(s) required for the propagation of feature annotation.</text>
</comment>
<evidence type="ECO:0000256" key="6">
    <source>
        <dbReference type="ARBA" id="ARBA00022729"/>
    </source>
</evidence>
<feature type="disulfide bond" evidence="11">
    <location>
        <begin position="67"/>
        <end position="77"/>
    </location>
</feature>
<dbReference type="Proteomes" id="UP000527355">
    <property type="component" value="Unassembled WGS sequence"/>
</dbReference>
<accession>A0A7J7XGZ6</accession>
<keyword evidence="5" id="KW-0812">Transmembrane</keyword>
<dbReference type="PROSITE" id="PS01187">
    <property type="entry name" value="EGF_CA"/>
    <property type="match status" value="1"/>
</dbReference>
<dbReference type="InterPro" id="IPR009030">
    <property type="entry name" value="Growth_fac_rcpt_cys_sf"/>
</dbReference>
<dbReference type="PROSITE" id="PS01186">
    <property type="entry name" value="EGF_2"/>
    <property type="match status" value="1"/>
</dbReference>
<evidence type="ECO:0000259" key="12">
    <source>
        <dbReference type="PROSITE" id="PS50026"/>
    </source>
</evidence>
<feature type="domain" description="EGF-like" evidence="12">
    <location>
        <begin position="23"/>
        <end position="62"/>
    </location>
</feature>
<dbReference type="PANTHER" id="PTHR22722">
    <property type="entry name" value="LOW-DENSITY LIPOPROTEIN RECEPTOR-RELATED PROTEIN 2-RELATED"/>
    <property type="match status" value="1"/>
</dbReference>
<dbReference type="InterPro" id="IPR049883">
    <property type="entry name" value="NOTCH1_EGF-like"/>
</dbReference>
<dbReference type="GO" id="GO:0016324">
    <property type="term" value="C:apical plasma membrane"/>
    <property type="evidence" value="ECO:0007669"/>
    <property type="project" value="TreeGrafter"/>
</dbReference>
<dbReference type="InterPro" id="IPR051221">
    <property type="entry name" value="LDLR-related"/>
</dbReference>
<gene>
    <name evidence="13" type="ORF">mMyoMyo1_007648</name>
</gene>
<dbReference type="FunFam" id="2.10.25.10:FF:000024">
    <property type="entry name" value="Putative latent-transforming growth factor beta-binding protein 2"/>
    <property type="match status" value="1"/>
</dbReference>
<evidence type="ECO:0000313" key="14">
    <source>
        <dbReference type="Proteomes" id="UP000527355"/>
    </source>
</evidence>
<dbReference type="FunFam" id="2.10.25.10:FF:000093">
    <property type="entry name" value="Very low-density lipoprotein receptor"/>
    <property type="match status" value="1"/>
</dbReference>
<keyword evidence="13" id="KW-0449">Lipoprotein</keyword>
<keyword evidence="14" id="KW-1185">Reference proteome</keyword>
<sequence>MDKVCNSVRDCRDWSDEPLKECETNECLANNGGCSHLCKDLKIGYECLCPEGFRLADQRRCEDIDECEDPDACSQLCVNSVGSYQCKCEEGFRLDPFTKACKAVGECPEAPKEPGLAAPKANGWGVASSERCVI</sequence>
<organism evidence="13 14">
    <name type="scientific">Myotis myotis</name>
    <name type="common">Greater mouse-eared bat</name>
    <name type="synonym">Vespertilio myotis</name>
    <dbReference type="NCBI Taxonomy" id="51298"/>
    <lineage>
        <taxon>Eukaryota</taxon>
        <taxon>Metazoa</taxon>
        <taxon>Chordata</taxon>
        <taxon>Craniata</taxon>
        <taxon>Vertebrata</taxon>
        <taxon>Euteleostomi</taxon>
        <taxon>Mammalia</taxon>
        <taxon>Eutheria</taxon>
        <taxon>Laurasiatheria</taxon>
        <taxon>Chiroptera</taxon>
        <taxon>Yangochiroptera</taxon>
        <taxon>Vespertilionidae</taxon>
        <taxon>Myotis</taxon>
    </lineage>
</organism>
<evidence type="ECO:0000256" key="7">
    <source>
        <dbReference type="ARBA" id="ARBA00022737"/>
    </source>
</evidence>
<dbReference type="InterPro" id="IPR036055">
    <property type="entry name" value="LDL_receptor-like_sf"/>
</dbReference>
<evidence type="ECO:0000256" key="5">
    <source>
        <dbReference type="ARBA" id="ARBA00022692"/>
    </source>
</evidence>
<comment type="caution">
    <text evidence="13">The sequence shown here is derived from an EMBL/GenBank/DDBJ whole genome shotgun (WGS) entry which is preliminary data.</text>
</comment>
<dbReference type="GO" id="GO:0006898">
    <property type="term" value="P:receptor-mediated endocytosis"/>
    <property type="evidence" value="ECO:0007669"/>
    <property type="project" value="TreeGrafter"/>
</dbReference>
<dbReference type="Pfam" id="PF07645">
    <property type="entry name" value="EGF_CA"/>
    <property type="match status" value="1"/>
</dbReference>
<evidence type="ECO:0000256" key="1">
    <source>
        <dbReference type="ARBA" id="ARBA00004498"/>
    </source>
</evidence>
<evidence type="ECO:0000256" key="2">
    <source>
        <dbReference type="ARBA" id="ARBA00022525"/>
    </source>
</evidence>
<dbReference type="Gene3D" id="4.10.400.10">
    <property type="entry name" value="Low-density Lipoprotein Receptor"/>
    <property type="match status" value="1"/>
</dbReference>
<protein>
    <submittedName>
        <fullName evidence="13">Low density lipoprotein receptor</fullName>
    </submittedName>
</protein>
<evidence type="ECO:0000256" key="10">
    <source>
        <dbReference type="ARBA" id="ARBA00023180"/>
    </source>
</evidence>
<keyword evidence="3" id="KW-0272">Extracellular matrix</keyword>
<keyword evidence="2" id="KW-0964">Secreted</keyword>
<keyword evidence="9 11" id="KW-1015">Disulfide bond</keyword>
<dbReference type="GO" id="GO:0005509">
    <property type="term" value="F:calcium ion binding"/>
    <property type="evidence" value="ECO:0007669"/>
    <property type="project" value="InterPro"/>
</dbReference>
<keyword evidence="6" id="KW-0732">Signal</keyword>
<dbReference type="InterPro" id="IPR000152">
    <property type="entry name" value="EGF-type_Asp/Asn_hydroxyl_site"/>
</dbReference>
<keyword evidence="7" id="KW-0677">Repeat</keyword>
<keyword evidence="10" id="KW-0325">Glycoprotein</keyword>
<dbReference type="InterPro" id="IPR001881">
    <property type="entry name" value="EGF-like_Ca-bd_dom"/>
</dbReference>
<keyword evidence="8" id="KW-0472">Membrane</keyword>
<evidence type="ECO:0000313" key="13">
    <source>
        <dbReference type="EMBL" id="KAF6348971.1"/>
    </source>
</evidence>
<evidence type="ECO:0000256" key="3">
    <source>
        <dbReference type="ARBA" id="ARBA00022530"/>
    </source>
</evidence>
<evidence type="ECO:0000256" key="4">
    <source>
        <dbReference type="ARBA" id="ARBA00022536"/>
    </source>
</evidence>
<evidence type="ECO:0000256" key="9">
    <source>
        <dbReference type="ARBA" id="ARBA00023157"/>
    </source>
</evidence>
<dbReference type="SMART" id="SM00181">
    <property type="entry name" value="EGF"/>
    <property type="match status" value="2"/>
</dbReference>
<keyword evidence="8" id="KW-1133">Transmembrane helix</keyword>
<keyword evidence="4 11" id="KW-0245">EGF-like domain</keyword>
<name>A0A7J7XGZ6_MYOMY</name>
<dbReference type="GO" id="GO:0043235">
    <property type="term" value="C:receptor complex"/>
    <property type="evidence" value="ECO:0007669"/>
    <property type="project" value="TreeGrafter"/>
</dbReference>
<keyword evidence="13" id="KW-0675">Receptor</keyword>
<dbReference type="SMART" id="SM00179">
    <property type="entry name" value="EGF_CA"/>
    <property type="match status" value="2"/>
</dbReference>
<reference evidence="13 14" key="1">
    <citation type="journal article" date="2020" name="Nature">
        <title>Six reference-quality genomes reveal evolution of bat adaptations.</title>
        <authorList>
            <person name="Jebb D."/>
            <person name="Huang Z."/>
            <person name="Pippel M."/>
            <person name="Hughes G.M."/>
            <person name="Lavrichenko K."/>
            <person name="Devanna P."/>
            <person name="Winkler S."/>
            <person name="Jermiin L.S."/>
            <person name="Skirmuntt E.C."/>
            <person name="Katzourakis A."/>
            <person name="Burkitt-Gray L."/>
            <person name="Ray D.A."/>
            <person name="Sullivan K.A.M."/>
            <person name="Roscito J.G."/>
            <person name="Kirilenko B.M."/>
            <person name="Davalos L.M."/>
            <person name="Corthals A.P."/>
            <person name="Power M.L."/>
            <person name="Jones G."/>
            <person name="Ransome R.D."/>
            <person name="Dechmann D.K.N."/>
            <person name="Locatelli A.G."/>
            <person name="Puechmaille S.J."/>
            <person name="Fedrigo O."/>
            <person name="Jarvis E.D."/>
            <person name="Hiller M."/>
            <person name="Vernes S.C."/>
            <person name="Myers E.W."/>
            <person name="Teeling E.C."/>
        </authorList>
    </citation>
    <scope>NUCLEOTIDE SEQUENCE [LARGE SCALE GENOMIC DNA]</scope>
    <source>
        <strain evidence="13">MMyoMyo1</strain>
        <tissue evidence="13">Flight muscle</tissue>
    </source>
</reference>
<comment type="subcellular location">
    <subcellularLocation>
        <location evidence="1">Secreted</location>
        <location evidence="1">Extracellular space</location>
        <location evidence="1">Extracellular matrix</location>
    </subcellularLocation>
</comment>
<dbReference type="EMBL" id="JABWUV010000006">
    <property type="protein sequence ID" value="KAF6348971.1"/>
    <property type="molecule type" value="Genomic_DNA"/>
</dbReference>
<dbReference type="InterPro" id="IPR018097">
    <property type="entry name" value="EGF_Ca-bd_CS"/>
</dbReference>